<reference evidence="1" key="1">
    <citation type="submission" date="2021-11" db="EMBL/GenBank/DDBJ databases">
        <authorList>
            <person name="Marshall N."/>
            <person name="Jared K."/>
            <person name="Sharma R."/>
            <person name="Grose J.H."/>
        </authorList>
    </citation>
    <scope>NUCLEOTIDE SEQUENCE</scope>
</reference>
<evidence type="ECO:0000313" key="2">
    <source>
        <dbReference type="Proteomes" id="UP000828105"/>
    </source>
</evidence>
<keyword evidence="2" id="KW-1185">Reference proteome</keyword>
<gene>
    <name evidence="1" type="ORF">SADIYA_53</name>
</gene>
<dbReference type="EMBL" id="OL539467">
    <property type="protein sequence ID" value="UGV22742.1"/>
    <property type="molecule type" value="Genomic_DNA"/>
</dbReference>
<name>A0AC61TS42_9CAUD</name>
<dbReference type="Proteomes" id="UP000828105">
    <property type="component" value="Segment"/>
</dbReference>
<organism evidence="1 2">
    <name type="scientific">Escherichia phage vB_EcoD_Sadiya</name>
    <dbReference type="NCBI Taxonomy" id="2902684"/>
    <lineage>
        <taxon>Viruses</taxon>
        <taxon>Duplodnaviria</taxon>
        <taxon>Heunggongvirae</taxon>
        <taxon>Uroviricota</taxon>
        <taxon>Caudoviricetes</taxon>
        <taxon>Drexlerviridae</taxon>
        <taxon>Rogunavirinae</taxon>
        <taxon>Sadiyavirus</taxon>
        <taxon>Sadiyavirus sadiya</taxon>
    </lineage>
</organism>
<proteinExistence type="predicted"/>
<accession>A0AC61TS42</accession>
<protein>
    <submittedName>
        <fullName evidence="1">Holin</fullName>
    </submittedName>
</protein>
<sequence>MSKANVWYYLTKSTKQGRNMKHFYDAAALSGSGVAMGGGLSDNTIIGIIGLVIAVCFGIFGAWLRWRDSKALHKALEDGDIREAMRIRSK</sequence>
<evidence type="ECO:0000313" key="1">
    <source>
        <dbReference type="EMBL" id="UGV22742.1"/>
    </source>
</evidence>